<dbReference type="Gene3D" id="3.30.9.10">
    <property type="entry name" value="D-Amino Acid Oxidase, subunit A, domain 2"/>
    <property type="match status" value="1"/>
</dbReference>
<dbReference type="PANTHER" id="PTHR13847:SF289">
    <property type="entry name" value="GLYCINE OXIDASE"/>
    <property type="match status" value="1"/>
</dbReference>
<feature type="domain" description="FAD dependent oxidoreductase" evidence="2">
    <location>
        <begin position="4"/>
        <end position="405"/>
    </location>
</feature>
<protein>
    <submittedName>
        <fullName evidence="3">FAD-dependent oxidoreductase</fullName>
    </submittedName>
</protein>
<proteinExistence type="predicted"/>
<dbReference type="EMBL" id="QOPD01000002">
    <property type="protein sequence ID" value="RCL38819.1"/>
    <property type="molecule type" value="Genomic_DNA"/>
</dbReference>
<dbReference type="SUPFAM" id="SSF51971">
    <property type="entry name" value="Nucleotide-binding domain"/>
    <property type="match status" value="1"/>
</dbReference>
<gene>
    <name evidence="3" type="ORF">DBW97_02050</name>
</gene>
<accession>A0A368BNC2</accession>
<dbReference type="AlphaFoldDB" id="A0A368BNC2"/>
<reference evidence="3 4" key="1">
    <citation type="journal article" date="2018" name="Microbiome">
        <title>Fine metagenomic profile of the Mediterranean stratified and mixed water columns revealed by assembly and recruitment.</title>
        <authorList>
            <person name="Haro-Moreno J.M."/>
            <person name="Lopez-Perez M."/>
            <person name="De La Torre J.R."/>
            <person name="Picazo A."/>
            <person name="Camacho A."/>
            <person name="Rodriguez-Valera F."/>
        </authorList>
    </citation>
    <scope>NUCLEOTIDE SEQUENCE [LARGE SCALE GENOMIC DNA]</scope>
    <source>
        <strain evidence="3">MED-G83</strain>
    </source>
</reference>
<sequence>MSEIAVIGAGVTGINAAYFLAKKGHKVTVFENEKYAGMATSFSNGAQISACNSETWNNLEIVSRGLKSMFKSDAPLYIRPFPDFSDLSGTFSKYMWLGEFFFASLSGDYKKNSEKIFSMALKSRELYLKIIEEENLEFDFLQKGILQYFESETELEKMHTKKEWIESIGVEWDRLSFEEIVELEPALANNKSIVGGIYTKSDATGDIHKYCVELGKVLKNKYSVIFKYGQPVQDISGQDKPILVTENYEHTFDKVVISAGVTTEQFKKKFGDNFRIYPAKGYSITIDLDEESQKAAPFVSLKDESNKLVCSRLGNRLRVAGTVELDGYNKDIRENRVKPLLKWVNNVFPKISTENYLPWTGLRPMTPNMMPIVQASKRKNIYYNSGHGILGWTLGTSTAKSLSDLISD</sequence>
<evidence type="ECO:0000313" key="3">
    <source>
        <dbReference type="EMBL" id="RCL38819.1"/>
    </source>
</evidence>
<organism evidence="3 4">
    <name type="scientific">SAR86 cluster bacterium</name>
    <dbReference type="NCBI Taxonomy" id="2030880"/>
    <lineage>
        <taxon>Bacteria</taxon>
        <taxon>Pseudomonadati</taxon>
        <taxon>Pseudomonadota</taxon>
        <taxon>Gammaproteobacteria</taxon>
        <taxon>SAR86 cluster</taxon>
    </lineage>
</organism>
<dbReference type="SUPFAM" id="SSF54373">
    <property type="entry name" value="FAD-linked reductases, C-terminal domain"/>
    <property type="match status" value="1"/>
</dbReference>
<evidence type="ECO:0000313" key="4">
    <source>
        <dbReference type="Proteomes" id="UP000252147"/>
    </source>
</evidence>
<dbReference type="Proteomes" id="UP000252147">
    <property type="component" value="Unassembled WGS sequence"/>
</dbReference>
<keyword evidence="1" id="KW-0560">Oxidoreductase</keyword>
<name>A0A368BNC2_9GAMM</name>
<dbReference type="InterPro" id="IPR036188">
    <property type="entry name" value="FAD/NAD-bd_sf"/>
</dbReference>
<dbReference type="InterPro" id="IPR006076">
    <property type="entry name" value="FAD-dep_OxRdtase"/>
</dbReference>
<comment type="caution">
    <text evidence="3">The sequence shown here is derived from an EMBL/GenBank/DDBJ whole genome shotgun (WGS) entry which is preliminary data.</text>
</comment>
<evidence type="ECO:0000256" key="1">
    <source>
        <dbReference type="ARBA" id="ARBA00023002"/>
    </source>
</evidence>
<dbReference type="GO" id="GO:0016491">
    <property type="term" value="F:oxidoreductase activity"/>
    <property type="evidence" value="ECO:0007669"/>
    <property type="project" value="UniProtKB-KW"/>
</dbReference>
<evidence type="ECO:0000259" key="2">
    <source>
        <dbReference type="Pfam" id="PF01266"/>
    </source>
</evidence>
<dbReference type="GO" id="GO:0005737">
    <property type="term" value="C:cytoplasm"/>
    <property type="evidence" value="ECO:0007669"/>
    <property type="project" value="TreeGrafter"/>
</dbReference>
<dbReference type="PANTHER" id="PTHR13847">
    <property type="entry name" value="SARCOSINE DEHYDROGENASE-RELATED"/>
    <property type="match status" value="1"/>
</dbReference>
<dbReference type="Gene3D" id="3.50.50.60">
    <property type="entry name" value="FAD/NAD(P)-binding domain"/>
    <property type="match status" value="2"/>
</dbReference>
<dbReference type="Pfam" id="PF01266">
    <property type="entry name" value="DAO"/>
    <property type="match status" value="1"/>
</dbReference>